<dbReference type="InterPro" id="IPR000795">
    <property type="entry name" value="T_Tr_GTP-bd_dom"/>
</dbReference>
<dbReference type="InterPro" id="IPR044139">
    <property type="entry name" value="CysN_NoDQ_III"/>
</dbReference>
<dbReference type="NCBIfam" id="TIGR00231">
    <property type="entry name" value="small_GTP"/>
    <property type="match status" value="1"/>
</dbReference>
<dbReference type="PROSITE" id="PS51722">
    <property type="entry name" value="G_TR_2"/>
    <property type="match status" value="1"/>
</dbReference>
<dbReference type="PANTHER" id="PTHR23115">
    <property type="entry name" value="TRANSLATION FACTOR"/>
    <property type="match status" value="1"/>
</dbReference>
<gene>
    <name evidence="8" type="ORF">KEM09_06800</name>
</gene>
<keyword evidence="5" id="KW-0067">ATP-binding</keyword>
<reference evidence="8 9" key="1">
    <citation type="journal article" date="2014" name="Int. J. Syst. Evol. Microbiol.">
        <title>Carboxylicivirga gen. nov. in the family Marinilabiliaceae with two novel species, Carboxylicivirga mesophila sp. nov. and Carboxylicivirga taeanensis sp. nov., and reclassification of Cytophaga fermentans as Saccharicrinis fermentans gen. nov., comb. nov.</title>
        <authorList>
            <person name="Yang S.H."/>
            <person name="Seo H.S."/>
            <person name="Woo J.H."/>
            <person name="Oh H.M."/>
            <person name="Jang H."/>
            <person name="Lee J.H."/>
            <person name="Kim S.J."/>
            <person name="Kwon K.K."/>
        </authorList>
    </citation>
    <scope>NUCLEOTIDE SEQUENCE [LARGE SCALE GENOMIC DNA]</scope>
    <source>
        <strain evidence="8 9">JCM 18290</strain>
    </source>
</reference>
<dbReference type="InterPro" id="IPR009001">
    <property type="entry name" value="Transl_elong_EF1A/Init_IF2_C"/>
</dbReference>
<dbReference type="InterPro" id="IPR050100">
    <property type="entry name" value="TRAFAC_GTPase_members"/>
</dbReference>
<dbReference type="PRINTS" id="PR00315">
    <property type="entry name" value="ELONGATNFCT"/>
</dbReference>
<dbReference type="SUPFAM" id="SSF52540">
    <property type="entry name" value="P-loop containing nucleoside triphosphate hydrolases"/>
    <property type="match status" value="1"/>
</dbReference>
<dbReference type="InterPro" id="IPR031157">
    <property type="entry name" value="G_TR_CS"/>
</dbReference>
<name>A0ABS5K7X3_9BACT</name>
<dbReference type="CDD" id="cd03695">
    <property type="entry name" value="CysN_NodQ_II"/>
    <property type="match status" value="1"/>
</dbReference>
<dbReference type="NCBIfam" id="TIGR02034">
    <property type="entry name" value="CysN"/>
    <property type="match status" value="1"/>
</dbReference>
<evidence type="ECO:0000256" key="1">
    <source>
        <dbReference type="ARBA" id="ARBA00012391"/>
    </source>
</evidence>
<dbReference type="SUPFAM" id="SSF50447">
    <property type="entry name" value="Translation proteins"/>
    <property type="match status" value="1"/>
</dbReference>
<evidence type="ECO:0000256" key="3">
    <source>
        <dbReference type="ARBA" id="ARBA00022695"/>
    </source>
</evidence>
<dbReference type="Gene3D" id="2.40.30.10">
    <property type="entry name" value="Translation factors"/>
    <property type="match status" value="2"/>
</dbReference>
<evidence type="ECO:0000256" key="2">
    <source>
        <dbReference type="ARBA" id="ARBA00022679"/>
    </source>
</evidence>
<dbReference type="InterPro" id="IPR041757">
    <property type="entry name" value="CysN_GTP-bd"/>
</dbReference>
<dbReference type="InterPro" id="IPR005225">
    <property type="entry name" value="Small_GTP-bd"/>
</dbReference>
<evidence type="ECO:0000259" key="7">
    <source>
        <dbReference type="PROSITE" id="PS51722"/>
    </source>
</evidence>
<evidence type="ECO:0000256" key="4">
    <source>
        <dbReference type="ARBA" id="ARBA00022741"/>
    </source>
</evidence>
<dbReference type="SUPFAM" id="SSF50465">
    <property type="entry name" value="EF-Tu/eEF-1alpha/eIF2-gamma C-terminal domain"/>
    <property type="match status" value="1"/>
</dbReference>
<dbReference type="InterPro" id="IPR044138">
    <property type="entry name" value="CysN_II"/>
</dbReference>
<dbReference type="InterPro" id="IPR011779">
    <property type="entry name" value="SO4_adenylTrfase_lsu"/>
</dbReference>
<evidence type="ECO:0000313" key="9">
    <source>
        <dbReference type="Proteomes" id="UP000721861"/>
    </source>
</evidence>
<dbReference type="Proteomes" id="UP000721861">
    <property type="component" value="Unassembled WGS sequence"/>
</dbReference>
<sequence length="415" mass="46772">MELLRFTTAGSVDDGKSTLIGRLLYDSKAIFEDQMEAIERVSERSGHEEVNLALLTDGLRSEREQGITIDVAYRYFATPKRKFIIADTPGHIQYTRNMVTGASTANVALILVDARHGVLEQTLRHAYIASLLQIPHVIFCINKMDLVDYSQETFEKIKSDIDAVSSKLSVKDIRFVPISALKGDNVVDRSEVMDWYDGPTLMYLLENIHISSDINHDDFRFPVQYVIRPQSAEWPDYRGYAGRIASGAIKVGDEVGVLPSGFTSKVKSIDMMEESLEVGFAPQSVSITLEDEIDISRGDMLIKRNNGSEPKNSQDIEAMVCWFNERKLMPRGKYVIKHTSSDARCMVTDIQYKMNINTLEKNEEDKEVGMNDIARIKIRSTKPLFFDSYSRNRITGSLILVDEATNETVAAGMII</sequence>
<feature type="domain" description="Tr-type G" evidence="7">
    <location>
        <begin position="1"/>
        <end position="213"/>
    </location>
</feature>
<keyword evidence="9" id="KW-1185">Reference proteome</keyword>
<dbReference type="PROSITE" id="PS00301">
    <property type="entry name" value="G_TR_1"/>
    <property type="match status" value="1"/>
</dbReference>
<dbReference type="CDD" id="cd04095">
    <property type="entry name" value="CysN_NoDQ_III"/>
    <property type="match status" value="1"/>
</dbReference>
<evidence type="ECO:0000256" key="6">
    <source>
        <dbReference type="ARBA" id="ARBA00023134"/>
    </source>
</evidence>
<comment type="caution">
    <text evidence="8">The sequence shown here is derived from an EMBL/GenBank/DDBJ whole genome shotgun (WGS) entry which is preliminary data.</text>
</comment>
<dbReference type="CDD" id="cd04166">
    <property type="entry name" value="CysN_ATPS"/>
    <property type="match status" value="1"/>
</dbReference>
<dbReference type="Gene3D" id="3.40.50.300">
    <property type="entry name" value="P-loop containing nucleotide triphosphate hydrolases"/>
    <property type="match status" value="1"/>
</dbReference>
<organism evidence="8 9">
    <name type="scientific">Carboxylicivirga mesophila</name>
    <dbReference type="NCBI Taxonomy" id="1166478"/>
    <lineage>
        <taxon>Bacteria</taxon>
        <taxon>Pseudomonadati</taxon>
        <taxon>Bacteroidota</taxon>
        <taxon>Bacteroidia</taxon>
        <taxon>Marinilabiliales</taxon>
        <taxon>Marinilabiliaceae</taxon>
        <taxon>Carboxylicivirga</taxon>
    </lineage>
</organism>
<accession>A0ABS5K7X3</accession>
<dbReference type="Pfam" id="PF00009">
    <property type="entry name" value="GTP_EFTU"/>
    <property type="match status" value="1"/>
</dbReference>
<protein>
    <recommendedName>
        <fullName evidence="1">sulfate adenylyltransferase</fullName>
        <ecNumber evidence="1">2.7.7.4</ecNumber>
    </recommendedName>
</protein>
<evidence type="ECO:0000256" key="5">
    <source>
        <dbReference type="ARBA" id="ARBA00022840"/>
    </source>
</evidence>
<keyword evidence="4" id="KW-0547">Nucleotide-binding</keyword>
<dbReference type="EMBL" id="JAGUCN010000006">
    <property type="protein sequence ID" value="MBS2211101.1"/>
    <property type="molecule type" value="Genomic_DNA"/>
</dbReference>
<dbReference type="InterPro" id="IPR027417">
    <property type="entry name" value="P-loop_NTPase"/>
</dbReference>
<proteinExistence type="predicted"/>
<keyword evidence="6" id="KW-0342">GTP-binding</keyword>
<evidence type="ECO:0000313" key="8">
    <source>
        <dbReference type="EMBL" id="MBS2211101.1"/>
    </source>
</evidence>
<dbReference type="InterPro" id="IPR009000">
    <property type="entry name" value="Transl_B-barrel_sf"/>
</dbReference>
<dbReference type="InterPro" id="IPR054696">
    <property type="entry name" value="GTP-eEF1A_C"/>
</dbReference>
<dbReference type="EC" id="2.7.7.4" evidence="1"/>
<dbReference type="Pfam" id="PF22594">
    <property type="entry name" value="GTP-eEF1A_C"/>
    <property type="match status" value="1"/>
</dbReference>
<keyword evidence="2" id="KW-0808">Transferase</keyword>
<keyword evidence="3" id="KW-0548">Nucleotidyltransferase</keyword>